<evidence type="ECO:0008006" key="4">
    <source>
        <dbReference type="Google" id="ProtNLM"/>
    </source>
</evidence>
<name>A0A3P3D4M3_9RHOB</name>
<dbReference type="PROSITE" id="PS51257">
    <property type="entry name" value="PROKAR_LIPOPROTEIN"/>
    <property type="match status" value="1"/>
</dbReference>
<feature type="region of interest" description="Disordered" evidence="1">
    <location>
        <begin position="195"/>
        <end position="226"/>
    </location>
</feature>
<protein>
    <recommendedName>
        <fullName evidence="4">Excalibur calcium-binding domain-containing protein</fullName>
    </recommendedName>
</protein>
<gene>
    <name evidence="2" type="ORF">EG244_18370</name>
</gene>
<dbReference type="AlphaFoldDB" id="A0A3P3D4M3"/>
<dbReference type="RefSeq" id="WP_124966627.1">
    <property type="nucleotide sequence ID" value="NZ_RRAZ01000044.1"/>
</dbReference>
<dbReference type="EMBL" id="RRAZ01000044">
    <property type="protein sequence ID" value="RRH69363.1"/>
    <property type="molecule type" value="Genomic_DNA"/>
</dbReference>
<keyword evidence="3" id="KW-1185">Reference proteome</keyword>
<evidence type="ECO:0000256" key="1">
    <source>
        <dbReference type="SAM" id="MobiDB-lite"/>
    </source>
</evidence>
<comment type="caution">
    <text evidence="2">The sequence shown here is derived from an EMBL/GenBank/DDBJ whole genome shotgun (WGS) entry which is preliminary data.</text>
</comment>
<reference evidence="2 3" key="1">
    <citation type="submission" date="2018-11" db="EMBL/GenBank/DDBJ databases">
        <title>Gemmobacter sp. nov., YIM 102744-1 draft genome.</title>
        <authorList>
            <person name="Li G."/>
            <person name="Jiang Y."/>
        </authorList>
    </citation>
    <scope>NUCLEOTIDE SEQUENCE [LARGE SCALE GENOMIC DNA]</scope>
    <source>
        <strain evidence="2 3">YIM 102744-1</strain>
    </source>
</reference>
<proteinExistence type="predicted"/>
<sequence length="226" mass="23499">MKRFALTALAVVTLAACQPQVPDSGQGVGFDSYASYMARREGQTGLAPATQGLGTIAPAAVTSQPLNAGIPGSGERPRAETFAGIQTQTGERVHHSGGNSTGISDEQNFDAVASRESIQSDAARIQQNRANYVVVQPTALPTRSGASGPNIVAFAVSTSHAPGSQVYPRSSLFRKNYEAACGQFGSADAAQEAFLSNGGPQRDKLGVDPDGDGFACGWDPRPFRAR</sequence>
<accession>A0A3P3D4M3</accession>
<dbReference type="Proteomes" id="UP000282125">
    <property type="component" value="Unassembled WGS sequence"/>
</dbReference>
<evidence type="ECO:0000313" key="2">
    <source>
        <dbReference type="EMBL" id="RRH69363.1"/>
    </source>
</evidence>
<evidence type="ECO:0000313" key="3">
    <source>
        <dbReference type="Proteomes" id="UP000282125"/>
    </source>
</evidence>
<organism evidence="2 3">
    <name type="scientific">Falsigemmobacter faecalis</name>
    <dbReference type="NCBI Taxonomy" id="2488730"/>
    <lineage>
        <taxon>Bacteria</taxon>
        <taxon>Pseudomonadati</taxon>
        <taxon>Pseudomonadota</taxon>
        <taxon>Alphaproteobacteria</taxon>
        <taxon>Rhodobacterales</taxon>
        <taxon>Paracoccaceae</taxon>
        <taxon>Falsigemmobacter</taxon>
    </lineage>
</organism>
<dbReference type="OrthoDB" id="7951357at2"/>